<dbReference type="PANTHER" id="PTHR13691">
    <property type="entry name" value="RIBOSOMAL PROTEIN L2"/>
    <property type="match status" value="1"/>
</dbReference>
<dbReference type="SMART" id="SM01382">
    <property type="entry name" value="Ribosomal_L2_C"/>
    <property type="match status" value="1"/>
</dbReference>
<keyword evidence="11" id="KW-1185">Reference proteome</keyword>
<feature type="domain" description="Large ribosomal subunit protein uL2 RNA-binding" evidence="9">
    <location>
        <begin position="40"/>
        <end position="116"/>
    </location>
</feature>
<dbReference type="SUPFAM" id="SSF50104">
    <property type="entry name" value="Translation proteins SH3-like domain"/>
    <property type="match status" value="1"/>
</dbReference>
<dbReference type="GO" id="GO:0015934">
    <property type="term" value="C:large ribosomal subunit"/>
    <property type="evidence" value="ECO:0007669"/>
    <property type="project" value="InterPro"/>
</dbReference>
<dbReference type="InterPro" id="IPR002171">
    <property type="entry name" value="Ribosomal_uL2"/>
</dbReference>
<dbReference type="FunFam" id="4.10.950.10:FF:000001">
    <property type="entry name" value="50S ribosomal protein L2"/>
    <property type="match status" value="1"/>
</dbReference>
<dbReference type="InterPro" id="IPR022669">
    <property type="entry name" value="Ribosomal_uL2_C"/>
</dbReference>
<accession>A0AA35VYH3</accession>
<dbReference type="Pfam" id="PF03947">
    <property type="entry name" value="Ribosomal_L2_C"/>
    <property type="match status" value="1"/>
</dbReference>
<organism evidence="10 11">
    <name type="scientific">Geodia barretti</name>
    <name type="common">Barrett's horny sponge</name>
    <dbReference type="NCBI Taxonomy" id="519541"/>
    <lineage>
        <taxon>Eukaryota</taxon>
        <taxon>Metazoa</taxon>
        <taxon>Porifera</taxon>
        <taxon>Demospongiae</taxon>
        <taxon>Heteroscleromorpha</taxon>
        <taxon>Tetractinellida</taxon>
        <taxon>Astrophorina</taxon>
        <taxon>Geodiidae</taxon>
        <taxon>Geodia</taxon>
    </lineage>
</organism>
<dbReference type="EMBL" id="CASHTH010000353">
    <property type="protein sequence ID" value="CAI7998776.1"/>
    <property type="molecule type" value="Genomic_DNA"/>
</dbReference>
<reference evidence="10" key="1">
    <citation type="submission" date="2023-03" db="EMBL/GenBank/DDBJ databases">
        <authorList>
            <person name="Steffen K."/>
            <person name="Cardenas P."/>
        </authorList>
    </citation>
    <scope>NUCLEOTIDE SEQUENCE</scope>
</reference>
<evidence type="ECO:0000259" key="9">
    <source>
        <dbReference type="SMART" id="SM01383"/>
    </source>
</evidence>
<evidence type="ECO:0000256" key="3">
    <source>
        <dbReference type="ARBA" id="ARBA00023274"/>
    </source>
</evidence>
<protein>
    <recommendedName>
        <fullName evidence="4">Large ribosomal subunit protein uL2</fullName>
    </recommendedName>
    <alternativeName>
        <fullName evidence="5">60S ribosomal protein L8</fullName>
    </alternativeName>
    <alternativeName>
        <fullName evidence="6">Large ribosomal subunit protein uL2m</fullName>
    </alternativeName>
</protein>
<gene>
    <name evidence="10" type="ORF">GBAR_LOCUS2524</name>
</gene>
<evidence type="ECO:0000313" key="10">
    <source>
        <dbReference type="EMBL" id="CAI7998776.1"/>
    </source>
</evidence>
<evidence type="ECO:0000256" key="6">
    <source>
        <dbReference type="ARBA" id="ARBA00069872"/>
    </source>
</evidence>
<comment type="similarity">
    <text evidence="1">Belongs to the universal ribosomal protein uL2 family.</text>
</comment>
<dbReference type="InterPro" id="IPR005880">
    <property type="entry name" value="Ribosomal_uL2_bac/org-type"/>
</dbReference>
<evidence type="ECO:0000256" key="5">
    <source>
        <dbReference type="ARBA" id="ARBA00035350"/>
    </source>
</evidence>
<feature type="domain" description="Large ribosomal subunit protein uL2 C-terminal" evidence="8">
    <location>
        <begin position="122"/>
        <end position="251"/>
    </location>
</feature>
<evidence type="ECO:0000259" key="8">
    <source>
        <dbReference type="SMART" id="SM01382"/>
    </source>
</evidence>
<dbReference type="Pfam" id="PF00181">
    <property type="entry name" value="Ribosomal_L2_N"/>
    <property type="match status" value="1"/>
</dbReference>
<evidence type="ECO:0000313" key="11">
    <source>
        <dbReference type="Proteomes" id="UP001174909"/>
    </source>
</evidence>
<dbReference type="GO" id="GO:0003735">
    <property type="term" value="F:structural constituent of ribosome"/>
    <property type="evidence" value="ECO:0007669"/>
    <property type="project" value="InterPro"/>
</dbReference>
<keyword evidence="3" id="KW-0687">Ribonucleoprotein</keyword>
<dbReference type="InterPro" id="IPR012340">
    <property type="entry name" value="NA-bd_OB-fold"/>
</dbReference>
<dbReference type="Proteomes" id="UP001174909">
    <property type="component" value="Unassembled WGS sequence"/>
</dbReference>
<feature type="compositionally biased region" description="Basic residues" evidence="7">
    <location>
        <begin position="256"/>
        <end position="274"/>
    </location>
</feature>
<dbReference type="SUPFAM" id="SSF50249">
    <property type="entry name" value="Nucleic acid-binding proteins"/>
    <property type="match status" value="1"/>
</dbReference>
<dbReference type="InterPro" id="IPR022666">
    <property type="entry name" value="Ribosomal_uL2_RNA-bd_dom"/>
</dbReference>
<dbReference type="Gene3D" id="4.10.950.10">
    <property type="entry name" value="Ribosomal protein L2, domain 3"/>
    <property type="match status" value="1"/>
</dbReference>
<feature type="region of interest" description="Disordered" evidence="7">
    <location>
        <begin position="197"/>
        <end position="274"/>
    </location>
</feature>
<dbReference type="Gene3D" id="2.30.30.30">
    <property type="match status" value="1"/>
</dbReference>
<feature type="compositionally biased region" description="Basic residues" evidence="7">
    <location>
        <begin position="201"/>
        <end position="218"/>
    </location>
</feature>
<dbReference type="GO" id="GO:0003723">
    <property type="term" value="F:RNA binding"/>
    <property type="evidence" value="ECO:0007669"/>
    <property type="project" value="InterPro"/>
</dbReference>
<dbReference type="PANTHER" id="PTHR13691:SF5">
    <property type="entry name" value="LARGE RIBOSOMAL SUBUNIT PROTEIN UL2M"/>
    <property type="match status" value="1"/>
</dbReference>
<dbReference type="Gene3D" id="2.40.50.140">
    <property type="entry name" value="Nucleic acid-binding proteins"/>
    <property type="match status" value="1"/>
</dbReference>
<sequence length="274" mass="30066">AIERTQANISGSSQQCCRRFFGHYQEEAREVVACTVGQKGRAQQHGPDHGSSSRWWTQASIPDGRFQTRPSGEAEVMAIEYDPNRSARIALIQYEDGQKSYIVAPQGLTVGRKVESGSEVPDLPGNTKPLMDIPQGTMVHNIEMTPGSGGQLAKGAGTGAQVMAHEGSFILVRLPSGEMRQVRQECRATIGVVSNPDHKNIKLGKAGRSRHRGRRPHVRGTAMSPDAHPHGGGEGRSGIGFSNPKSPWGKPTLGYKTRRNKRTDKFIRRRRDQR</sequence>
<comment type="caution">
    <text evidence="10">The sequence shown here is derived from an EMBL/GenBank/DDBJ whole genome shotgun (WGS) entry which is preliminary data.</text>
</comment>
<evidence type="ECO:0000256" key="4">
    <source>
        <dbReference type="ARBA" id="ARBA00035242"/>
    </source>
</evidence>
<feature type="non-terminal residue" evidence="10">
    <location>
        <position position="1"/>
    </location>
</feature>
<dbReference type="InterPro" id="IPR014726">
    <property type="entry name" value="Ribosomal_uL2_dom3"/>
</dbReference>
<dbReference type="InterPro" id="IPR014722">
    <property type="entry name" value="Rib_uL2_dom2"/>
</dbReference>
<dbReference type="NCBIfam" id="TIGR01171">
    <property type="entry name" value="rplB_bact"/>
    <property type="match status" value="1"/>
</dbReference>
<evidence type="ECO:0000256" key="2">
    <source>
        <dbReference type="ARBA" id="ARBA00022980"/>
    </source>
</evidence>
<proteinExistence type="inferred from homology"/>
<evidence type="ECO:0000256" key="7">
    <source>
        <dbReference type="SAM" id="MobiDB-lite"/>
    </source>
</evidence>
<dbReference type="GO" id="GO:0016740">
    <property type="term" value="F:transferase activity"/>
    <property type="evidence" value="ECO:0007669"/>
    <property type="project" value="InterPro"/>
</dbReference>
<evidence type="ECO:0000256" key="1">
    <source>
        <dbReference type="ARBA" id="ARBA00005636"/>
    </source>
</evidence>
<dbReference type="AlphaFoldDB" id="A0AA35VYH3"/>
<dbReference type="InterPro" id="IPR008991">
    <property type="entry name" value="Translation_prot_SH3-like_sf"/>
</dbReference>
<dbReference type="FunFam" id="2.30.30.30:FF:000001">
    <property type="entry name" value="50S ribosomal protein L2"/>
    <property type="match status" value="1"/>
</dbReference>
<dbReference type="GO" id="GO:0002181">
    <property type="term" value="P:cytoplasmic translation"/>
    <property type="evidence" value="ECO:0007669"/>
    <property type="project" value="TreeGrafter"/>
</dbReference>
<name>A0AA35VYH3_GEOBA</name>
<keyword evidence="2 10" id="KW-0689">Ribosomal protein</keyword>
<dbReference type="SMART" id="SM01383">
    <property type="entry name" value="Ribosomal_L2"/>
    <property type="match status" value="1"/>
</dbReference>